<reference evidence="2 3" key="1">
    <citation type="journal article" date="2023" name="Sci. Data">
        <title>Genome assembly of the Korean intertidal mud-creeper Batillaria attramentaria.</title>
        <authorList>
            <person name="Patra A.K."/>
            <person name="Ho P.T."/>
            <person name="Jun S."/>
            <person name="Lee S.J."/>
            <person name="Kim Y."/>
            <person name="Won Y.J."/>
        </authorList>
    </citation>
    <scope>NUCLEOTIDE SEQUENCE [LARGE SCALE GENOMIC DNA]</scope>
    <source>
        <strain evidence="2">Wonlab-2016</strain>
    </source>
</reference>
<dbReference type="Proteomes" id="UP001519460">
    <property type="component" value="Unassembled WGS sequence"/>
</dbReference>
<proteinExistence type="predicted"/>
<keyword evidence="3" id="KW-1185">Reference proteome</keyword>
<feature type="non-terminal residue" evidence="2">
    <location>
        <position position="1"/>
    </location>
</feature>
<evidence type="ECO:0000313" key="2">
    <source>
        <dbReference type="EMBL" id="KAK7501362.1"/>
    </source>
</evidence>
<gene>
    <name evidence="2" type="ORF">BaRGS_00007487</name>
</gene>
<accession>A0ABD0LP49</accession>
<organism evidence="2 3">
    <name type="scientific">Batillaria attramentaria</name>
    <dbReference type="NCBI Taxonomy" id="370345"/>
    <lineage>
        <taxon>Eukaryota</taxon>
        <taxon>Metazoa</taxon>
        <taxon>Spiralia</taxon>
        <taxon>Lophotrochozoa</taxon>
        <taxon>Mollusca</taxon>
        <taxon>Gastropoda</taxon>
        <taxon>Caenogastropoda</taxon>
        <taxon>Sorbeoconcha</taxon>
        <taxon>Cerithioidea</taxon>
        <taxon>Batillariidae</taxon>
        <taxon>Batillaria</taxon>
    </lineage>
</organism>
<feature type="region of interest" description="Disordered" evidence="1">
    <location>
        <begin position="1"/>
        <end position="52"/>
    </location>
</feature>
<comment type="caution">
    <text evidence="2">The sequence shown here is derived from an EMBL/GenBank/DDBJ whole genome shotgun (WGS) entry which is preliminary data.</text>
</comment>
<evidence type="ECO:0000256" key="1">
    <source>
        <dbReference type="SAM" id="MobiDB-lite"/>
    </source>
</evidence>
<feature type="compositionally biased region" description="Basic and acidic residues" evidence="1">
    <location>
        <begin position="7"/>
        <end position="30"/>
    </location>
</feature>
<evidence type="ECO:0000313" key="3">
    <source>
        <dbReference type="Proteomes" id="UP001519460"/>
    </source>
</evidence>
<dbReference type="EMBL" id="JACVVK020000032">
    <property type="protein sequence ID" value="KAK7501362.1"/>
    <property type="molecule type" value="Genomic_DNA"/>
</dbReference>
<name>A0ABD0LP49_9CAEN</name>
<dbReference type="AlphaFoldDB" id="A0ABD0LP49"/>
<sequence>NGNSVFKADDLDVDKGSPHVAKETESRPINEDAGQVIDKRNRAPHPQPLLGHDPTLIGLHENFIPRRMGTANLRSINTHCVIQTISWGFRPAGRGLCERGHFWPFLLAACDVTGPLHLARARDRARLAV</sequence>
<protein>
    <submittedName>
        <fullName evidence="2">Uncharacterized protein</fullName>
    </submittedName>
</protein>